<evidence type="ECO:0000259" key="7">
    <source>
        <dbReference type="Pfam" id="PF02743"/>
    </source>
</evidence>
<reference evidence="8 9" key="1">
    <citation type="submission" date="2014-01" db="EMBL/GenBank/DDBJ databases">
        <title>Sulfitobacter sp. H3 (MCCC 1A00686) Genome Sequencing.</title>
        <authorList>
            <person name="Lai Q."/>
            <person name="Hong Z."/>
        </authorList>
    </citation>
    <scope>NUCLEOTIDE SEQUENCE [LARGE SCALE GENOMIC DNA]</scope>
    <source>
        <strain evidence="8 9">H3</strain>
    </source>
</reference>
<evidence type="ECO:0000256" key="6">
    <source>
        <dbReference type="SAM" id="Phobius"/>
    </source>
</evidence>
<dbReference type="InterPro" id="IPR029151">
    <property type="entry name" value="Sensor-like_sf"/>
</dbReference>
<keyword evidence="3 6" id="KW-0812">Transmembrane</keyword>
<feature type="transmembrane region" description="Helical" evidence="6">
    <location>
        <begin position="295"/>
        <end position="318"/>
    </location>
</feature>
<dbReference type="RefSeq" id="WP_037926594.1">
    <property type="nucleotide sequence ID" value="NZ_CP054599.1"/>
</dbReference>
<proteinExistence type="predicted"/>
<evidence type="ECO:0000256" key="4">
    <source>
        <dbReference type="ARBA" id="ARBA00022989"/>
    </source>
</evidence>
<evidence type="ECO:0000256" key="2">
    <source>
        <dbReference type="ARBA" id="ARBA00022475"/>
    </source>
</evidence>
<protein>
    <recommendedName>
        <fullName evidence="7">Cache domain-containing protein</fullName>
    </recommendedName>
</protein>
<accession>A0A073J0Q0</accession>
<dbReference type="SUPFAM" id="SSF103190">
    <property type="entry name" value="Sensory domain-like"/>
    <property type="match status" value="1"/>
</dbReference>
<keyword evidence="2" id="KW-1003">Cell membrane</keyword>
<evidence type="ECO:0000256" key="3">
    <source>
        <dbReference type="ARBA" id="ARBA00022692"/>
    </source>
</evidence>
<feature type="domain" description="Cache" evidence="7">
    <location>
        <begin position="95"/>
        <end position="277"/>
    </location>
</feature>
<evidence type="ECO:0000256" key="5">
    <source>
        <dbReference type="ARBA" id="ARBA00023136"/>
    </source>
</evidence>
<sequence>MSDQAAIYPRLTLARAMYGFVLLGVLAVGLMGAVILNTRASTLVDASLDRAVRLRTESAGETLARSLHADWQDLKFLVSKVADSDAEVLTGLMDGMRGDGQRISWIGYADINGEVLQASDDLLVGQDVSERPWFRNGLRGPYAGDVHEAVLLAKLIASDQPGGLRFVDLAMPVKRADGQVIGVVGVHINFAWAEQFLKELAAALAVNLYLSGPDGQIIVTTASTVPTAQEVRILRAAQPASEAATREIWPDGKTYFSSLVPQVSYQDLPSFGWRLIGRLDGDSYSDGLVWLRATWIIGLIAMLAVIGALTSVFVLAFIRPFEKLGNAAEQIAAGQDVYPPDERRTREMAQLSAALARLETDQKD</sequence>
<organism evidence="8 9">
    <name type="scientific">Pseudosulfitobacter pseudonitzschiae</name>
    <dbReference type="NCBI Taxonomy" id="1402135"/>
    <lineage>
        <taxon>Bacteria</taxon>
        <taxon>Pseudomonadati</taxon>
        <taxon>Pseudomonadota</taxon>
        <taxon>Alphaproteobacteria</taxon>
        <taxon>Rhodobacterales</taxon>
        <taxon>Roseobacteraceae</taxon>
        <taxon>Pseudosulfitobacter</taxon>
    </lineage>
</organism>
<keyword evidence="5 6" id="KW-0472">Membrane</keyword>
<evidence type="ECO:0000256" key="1">
    <source>
        <dbReference type="ARBA" id="ARBA00004651"/>
    </source>
</evidence>
<keyword evidence="4 6" id="KW-1133">Transmembrane helix</keyword>
<dbReference type="AlphaFoldDB" id="A0A073J0Q0"/>
<dbReference type="Pfam" id="PF02743">
    <property type="entry name" value="dCache_1"/>
    <property type="match status" value="1"/>
</dbReference>
<comment type="subcellular location">
    <subcellularLocation>
        <location evidence="1">Cell membrane</location>
        <topology evidence="1">Multi-pass membrane protein</topology>
    </subcellularLocation>
</comment>
<evidence type="ECO:0000313" key="8">
    <source>
        <dbReference type="EMBL" id="KEJ95435.1"/>
    </source>
</evidence>
<gene>
    <name evidence="8" type="ORF">SUH3_20840</name>
</gene>
<evidence type="ECO:0000313" key="9">
    <source>
        <dbReference type="Proteomes" id="UP000027746"/>
    </source>
</evidence>
<dbReference type="Gene3D" id="3.30.450.20">
    <property type="entry name" value="PAS domain"/>
    <property type="match status" value="1"/>
</dbReference>
<dbReference type="Proteomes" id="UP000027746">
    <property type="component" value="Unassembled WGS sequence"/>
</dbReference>
<dbReference type="InterPro" id="IPR033479">
    <property type="entry name" value="dCache_1"/>
</dbReference>
<dbReference type="GeneID" id="68871389"/>
<feature type="transmembrane region" description="Helical" evidence="6">
    <location>
        <begin position="12"/>
        <end position="36"/>
    </location>
</feature>
<dbReference type="GO" id="GO:0005886">
    <property type="term" value="C:plasma membrane"/>
    <property type="evidence" value="ECO:0007669"/>
    <property type="project" value="UniProtKB-SubCell"/>
</dbReference>
<keyword evidence="9" id="KW-1185">Reference proteome</keyword>
<dbReference type="Gene3D" id="6.10.340.10">
    <property type="match status" value="1"/>
</dbReference>
<name>A0A073J0Q0_9RHOB</name>
<comment type="caution">
    <text evidence="8">The sequence shown here is derived from an EMBL/GenBank/DDBJ whole genome shotgun (WGS) entry which is preliminary data.</text>
</comment>
<dbReference type="EMBL" id="JAMD01000006">
    <property type="protein sequence ID" value="KEJ95435.1"/>
    <property type="molecule type" value="Genomic_DNA"/>
</dbReference>
<dbReference type="OrthoDB" id="9812260at2"/>